<dbReference type="InterPro" id="IPR036995">
    <property type="entry name" value="MPG_sf"/>
</dbReference>
<dbReference type="Pfam" id="PF02245">
    <property type="entry name" value="Pur_DNA_glyco"/>
    <property type="match status" value="1"/>
</dbReference>
<name>A0ABU0ASF7_9FIRM</name>
<keyword evidence="3 5" id="KW-0378">Hydrolase</keyword>
<dbReference type="HAMAP" id="MF_00527">
    <property type="entry name" value="3MGH"/>
    <property type="match status" value="1"/>
</dbReference>
<dbReference type="PANTHER" id="PTHR10429">
    <property type="entry name" value="DNA-3-METHYLADENINE GLYCOSYLASE"/>
    <property type="match status" value="1"/>
</dbReference>
<evidence type="ECO:0000313" key="6">
    <source>
        <dbReference type="EMBL" id="MDQ0274199.1"/>
    </source>
</evidence>
<comment type="similarity">
    <text evidence="1 5">Belongs to the DNA glycosylase MPG family.</text>
</comment>
<dbReference type="NCBIfam" id="TIGR00567">
    <property type="entry name" value="3mg"/>
    <property type="match status" value="1"/>
</dbReference>
<evidence type="ECO:0000256" key="1">
    <source>
        <dbReference type="ARBA" id="ARBA00009232"/>
    </source>
</evidence>
<dbReference type="EMBL" id="JAUSTN010000001">
    <property type="protein sequence ID" value="MDQ0274199.1"/>
    <property type="molecule type" value="Genomic_DNA"/>
</dbReference>
<evidence type="ECO:0000256" key="5">
    <source>
        <dbReference type="HAMAP-Rule" id="MF_00527"/>
    </source>
</evidence>
<reference evidence="6 7" key="1">
    <citation type="submission" date="2023-07" db="EMBL/GenBank/DDBJ databases">
        <title>Genomic Encyclopedia of Type Strains, Phase IV (KMG-IV): sequencing the most valuable type-strain genomes for metagenomic binning, comparative biology and taxonomic classification.</title>
        <authorList>
            <person name="Goeker M."/>
        </authorList>
    </citation>
    <scope>NUCLEOTIDE SEQUENCE [LARGE SCALE GENOMIC DNA]</scope>
    <source>
        <strain evidence="6 7">DSM 22616</strain>
    </source>
</reference>
<dbReference type="GO" id="GO:0003905">
    <property type="term" value="F:alkylbase DNA N-glycosylase activity"/>
    <property type="evidence" value="ECO:0007669"/>
    <property type="project" value="UniProtKB-EC"/>
</dbReference>
<protein>
    <recommendedName>
        <fullName evidence="5">Putative 3-methyladenine DNA glycosylase</fullName>
        <ecNumber evidence="5">3.2.2.-</ecNumber>
    </recommendedName>
</protein>
<dbReference type="InterPro" id="IPR011034">
    <property type="entry name" value="Formyl_transferase-like_C_sf"/>
</dbReference>
<evidence type="ECO:0000256" key="2">
    <source>
        <dbReference type="ARBA" id="ARBA00022763"/>
    </source>
</evidence>
<keyword evidence="4 5" id="KW-0234">DNA repair</keyword>
<dbReference type="CDD" id="cd00540">
    <property type="entry name" value="AAG"/>
    <property type="match status" value="1"/>
</dbReference>
<gene>
    <name evidence="6" type="ORF">J2S72_000195</name>
</gene>
<dbReference type="SUPFAM" id="SSF50486">
    <property type="entry name" value="FMT C-terminal domain-like"/>
    <property type="match status" value="1"/>
</dbReference>
<evidence type="ECO:0000313" key="7">
    <source>
        <dbReference type="Proteomes" id="UP001236559"/>
    </source>
</evidence>
<organism evidence="6 7">
    <name type="scientific">Peptoniphilus koenoeneniae</name>
    <dbReference type="NCBI Taxonomy" id="507751"/>
    <lineage>
        <taxon>Bacteria</taxon>
        <taxon>Bacillati</taxon>
        <taxon>Bacillota</taxon>
        <taxon>Tissierellia</taxon>
        <taxon>Tissierellales</taxon>
        <taxon>Peptoniphilaceae</taxon>
        <taxon>Peptoniphilus</taxon>
    </lineage>
</organism>
<keyword evidence="2 5" id="KW-0227">DNA damage</keyword>
<evidence type="ECO:0000256" key="3">
    <source>
        <dbReference type="ARBA" id="ARBA00022801"/>
    </source>
</evidence>
<keyword evidence="7" id="KW-1185">Reference proteome</keyword>
<dbReference type="Proteomes" id="UP001236559">
    <property type="component" value="Unassembled WGS sequence"/>
</dbReference>
<dbReference type="InterPro" id="IPR003180">
    <property type="entry name" value="MPG"/>
</dbReference>
<accession>A0ABU0ASF7</accession>
<dbReference type="Gene3D" id="3.10.300.10">
    <property type="entry name" value="Methylpurine-DNA glycosylase (MPG)"/>
    <property type="match status" value="1"/>
</dbReference>
<proteinExistence type="inferred from homology"/>
<dbReference type="PANTHER" id="PTHR10429:SF0">
    <property type="entry name" value="DNA-3-METHYLADENINE GLYCOSYLASE"/>
    <property type="match status" value="1"/>
</dbReference>
<keyword evidence="6" id="KW-0326">Glycosidase</keyword>
<comment type="caution">
    <text evidence="6">The sequence shown here is derived from an EMBL/GenBank/DDBJ whole genome shotgun (WGS) entry which is preliminary data.</text>
</comment>
<dbReference type="EC" id="3.2.2.-" evidence="5"/>
<sequence length="211" mass="24003">MLGKISNENKKLNRDFYSKDPISVAKNLLGKILIHKIDEKNLIKGLIVETEAYTGIDDKACQTFSGRRTERNETMWGQEGHAYVYMTYGIHYLLNVVTEAPELPSAVLIRAVSILNPSNLVYKNRYGLTFENLSKYQIKNLSNGPGKLTKAMGIDKKFNGIDLTGDKLYIEKGISDFEIVKSKRIGIDYAEEAKDYLYRFYIKGNKDVSKL</sequence>
<dbReference type="RefSeq" id="WP_023056235.1">
    <property type="nucleotide sequence ID" value="NZ_JAUSTN010000001.1"/>
</dbReference>
<evidence type="ECO:0000256" key="4">
    <source>
        <dbReference type="ARBA" id="ARBA00023204"/>
    </source>
</evidence>